<evidence type="ECO:0008006" key="3">
    <source>
        <dbReference type="Google" id="ProtNLM"/>
    </source>
</evidence>
<proteinExistence type="predicted"/>
<evidence type="ECO:0000313" key="1">
    <source>
        <dbReference type="EMBL" id="RWU08182.1"/>
    </source>
</evidence>
<dbReference type="AlphaFoldDB" id="A0A443YVZ9"/>
<dbReference type="Gene3D" id="3.40.50.620">
    <property type="entry name" value="HUPs"/>
    <property type="match status" value="1"/>
</dbReference>
<name>A0A443YVZ9_9SPHI</name>
<dbReference type="OrthoDB" id="9774475at2"/>
<evidence type="ECO:0000313" key="2">
    <source>
        <dbReference type="Proteomes" id="UP000284120"/>
    </source>
</evidence>
<dbReference type="Proteomes" id="UP000284120">
    <property type="component" value="Unassembled WGS sequence"/>
</dbReference>
<reference evidence="1 2" key="1">
    <citation type="submission" date="2018-06" db="EMBL/GenBank/DDBJ databases">
        <title>Pedobacter endophyticus sp. nov., an endophytic bacterium isolated from a leaf of Triticum aestivum.</title>
        <authorList>
            <person name="Zhang L."/>
        </authorList>
    </citation>
    <scope>NUCLEOTIDE SEQUENCE [LARGE SCALE GENOMIC DNA]</scope>
    <source>
        <strain evidence="1 2">CM134L-2</strain>
    </source>
</reference>
<comment type="caution">
    <text evidence="1">The sequence shown here is derived from an EMBL/GenBank/DDBJ whole genome shotgun (WGS) entry which is preliminary data.</text>
</comment>
<dbReference type="EMBL" id="SAYW01000002">
    <property type="protein sequence ID" value="RWU08182.1"/>
    <property type="molecule type" value="Genomic_DNA"/>
</dbReference>
<organism evidence="1 2">
    <name type="scientific">Pedobacter chitinilyticus</name>
    <dbReference type="NCBI Taxonomy" id="2233776"/>
    <lineage>
        <taxon>Bacteria</taxon>
        <taxon>Pseudomonadati</taxon>
        <taxon>Bacteroidota</taxon>
        <taxon>Sphingobacteriia</taxon>
        <taxon>Sphingobacteriales</taxon>
        <taxon>Sphingobacteriaceae</taxon>
        <taxon>Pedobacter</taxon>
    </lineage>
</organism>
<dbReference type="RefSeq" id="WP_128353335.1">
    <property type="nucleotide sequence ID" value="NZ_QMHN01000002.1"/>
</dbReference>
<dbReference type="SUPFAM" id="SSF52402">
    <property type="entry name" value="Adenine nucleotide alpha hydrolases-like"/>
    <property type="match status" value="1"/>
</dbReference>
<accession>A0A443YVZ9</accession>
<sequence>MEALTILSFGAGQDSTCILYKIIYDAAFRERYVNGKLLVVMSDTGNEHPHTYRHVRYIGDLCREHGIPFHFLRSSMGYHPRTWPSLQGQFIANSTIMSMMFPRTCTDNLKIKPIYAFIDDYLGRTYYGYTDPQIAKGKQFIKRFAAQHGKIKMILGIAAGEEGRIKSSARKQLRASQLKLFTRARRQIPQWMELAIEKSYPLVELGMDRRACQQYITSTGHAVPYPSNCMMCPFLSKPEMLWLYRNLPDEFGRWVQHERRKISRSAGRRINHGVKGEKTLPEILREAIEQFGHLTNTELDEHKMSHGHCVRSSF</sequence>
<gene>
    <name evidence="1" type="ORF">DPV69_07310</name>
</gene>
<keyword evidence="2" id="KW-1185">Reference proteome</keyword>
<dbReference type="InterPro" id="IPR014729">
    <property type="entry name" value="Rossmann-like_a/b/a_fold"/>
</dbReference>
<protein>
    <recommendedName>
        <fullName evidence="3">Phosphoadenosine phosphosulphate reductase domain-containing protein</fullName>
    </recommendedName>
</protein>